<dbReference type="Gene3D" id="3.30.9.10">
    <property type="entry name" value="D-Amino Acid Oxidase, subunit A, domain 2"/>
    <property type="match status" value="1"/>
</dbReference>
<dbReference type="Pfam" id="PF16350">
    <property type="entry name" value="FAO_M"/>
    <property type="match status" value="1"/>
</dbReference>
<reference evidence="8" key="1">
    <citation type="submission" date="2015-12" db="EMBL/GenBank/DDBJ databases">
        <authorList>
            <person name="Zhang G."/>
            <person name="Stingl U."/>
        </authorList>
    </citation>
    <scope>NUCLEOTIDE SEQUENCE [LARGE SCALE GENOMIC DNA]</scope>
    <source>
        <strain evidence="8">ZGT118</strain>
    </source>
</reference>
<dbReference type="PANTHER" id="PTHR43757:SF2">
    <property type="entry name" value="AMINOMETHYLTRANSFERASE, MITOCHONDRIAL"/>
    <property type="match status" value="1"/>
</dbReference>
<dbReference type="OrthoDB" id="7156675at2"/>
<feature type="domain" description="GCVT N-terminal" evidence="4">
    <location>
        <begin position="426"/>
        <end position="698"/>
    </location>
</feature>
<dbReference type="InterPro" id="IPR006076">
    <property type="entry name" value="FAD-dep_OxRdtase"/>
</dbReference>
<organism evidence="7 8">
    <name type="scientific">Ruegeria marisrubri</name>
    <dbReference type="NCBI Taxonomy" id="1685379"/>
    <lineage>
        <taxon>Bacteria</taxon>
        <taxon>Pseudomonadati</taxon>
        <taxon>Pseudomonadota</taxon>
        <taxon>Alphaproteobacteria</taxon>
        <taxon>Rhodobacterales</taxon>
        <taxon>Roseobacteraceae</taxon>
        <taxon>Ruegeria</taxon>
    </lineage>
</organism>
<evidence type="ECO:0000256" key="2">
    <source>
        <dbReference type="ARBA" id="ARBA00023002"/>
    </source>
</evidence>
<dbReference type="SUPFAM" id="SSF54373">
    <property type="entry name" value="FAD-linked reductases, C-terminal domain"/>
    <property type="match status" value="1"/>
</dbReference>
<dbReference type="PROSITE" id="PS51257">
    <property type="entry name" value="PROKAR_LIPOPROTEIN"/>
    <property type="match status" value="1"/>
</dbReference>
<dbReference type="Gene3D" id="3.50.50.60">
    <property type="entry name" value="FAD/NAD(P)-binding domain"/>
    <property type="match status" value="1"/>
</dbReference>
<dbReference type="Pfam" id="PF01266">
    <property type="entry name" value="DAO"/>
    <property type="match status" value="1"/>
</dbReference>
<dbReference type="STRING" id="1685379.AVO45_07560"/>
<dbReference type="Gene3D" id="2.40.30.110">
    <property type="entry name" value="Aminomethyltransferase beta-barrel domains"/>
    <property type="match status" value="1"/>
</dbReference>
<dbReference type="Gene3D" id="3.30.1360.120">
    <property type="entry name" value="Probable tRNA modification gtpase trme, domain 1"/>
    <property type="match status" value="1"/>
</dbReference>
<proteinExistence type="inferred from homology"/>
<dbReference type="Proteomes" id="UP000053791">
    <property type="component" value="Unassembled WGS sequence"/>
</dbReference>
<dbReference type="EMBL" id="LQBQ01000012">
    <property type="protein sequence ID" value="KUJ80874.1"/>
    <property type="molecule type" value="Genomic_DNA"/>
</dbReference>
<dbReference type="Gene3D" id="3.30.70.1400">
    <property type="entry name" value="Aminomethyltransferase beta-barrel domains"/>
    <property type="match status" value="1"/>
</dbReference>
<evidence type="ECO:0000259" key="4">
    <source>
        <dbReference type="Pfam" id="PF01571"/>
    </source>
</evidence>
<dbReference type="SUPFAM" id="SSF101790">
    <property type="entry name" value="Aminomethyltransferase beta-barrel domain"/>
    <property type="match status" value="1"/>
</dbReference>
<dbReference type="GO" id="GO:0016491">
    <property type="term" value="F:oxidoreductase activity"/>
    <property type="evidence" value="ECO:0007669"/>
    <property type="project" value="UniProtKB-KW"/>
</dbReference>
<accession>A0A0X3TZ82</accession>
<sequence>MKTTCQVAVIGGGVVGCSVLYHLTKLGWSDVMLLERSELTSGSTWHAAGGFHTLNGDTNMAALQGYTIRLYKELEEITGMSCGLHHVGGITLADNQDRFDMLLAERAKHRFMGLETEIVGPDEIKKIAPITNTDGIIGALYDPLDGHLDPSGTTHAYAKAAKMGGATIETHCMVRETNQRPDGTWDVVTDKGTIHAEHIVNAGGLWAREVGAMAGIYFPLHPMEHQYLVTDNIPEIEAIIDAGGEHPHVMDPAGESYLRQEGRGLCIGFYEQPCKPWAVDGTPWEFGHELLPDDFDKITDSIEFAYRRFPVLAEAGVKSVIHGPFTFAPDGNPLVGPVPGVRNYWSACGVMAGFSQGGGVGLTLAQWMIEGEPERDVFAMDVARFGDWITPGYTRPKVIENYQKRFSVAYPNEELPAARPNRTTPMYDIFSDLGAVWGQQYGLEVPNYFAQEGEPTYETPSFRRSDAFAATGREVRAVREGVGINEVHNFGKYLVTGPRARAWLDRIMAGRIPAPGRLSLTPMLSPKGKLIGDFTVSCLGEEEFQLTASYGAQNFHMRWFQQHQQDGVTVENISDKRNGFQIAGPKAREVLAACTREDVSDMRFMDVRRMVVGMTDCIVQRVSYTGDLGFEIYCDPMAQRQLWWTLWQAGQPHGVVPFGMRAMMSLRLDKFFGSWMREFSPDYTPAETGLDRFIAFNKPADFIGRAAAEAERATGPARRLVAFEVDADDADVNAYEPIWLDGKVVGFCTSGGYSHHTGKSIAMGFLPTDRIADGLQVEIEILGQMRKARVLSTPPFDADGARMRG</sequence>
<dbReference type="InterPro" id="IPR036188">
    <property type="entry name" value="FAD/NAD-bd_sf"/>
</dbReference>
<comment type="caution">
    <text evidence="7">The sequence shown here is derived from an EMBL/GenBank/DDBJ whole genome shotgun (WGS) entry which is preliminary data.</text>
</comment>
<keyword evidence="8" id="KW-1185">Reference proteome</keyword>
<dbReference type="Pfam" id="PF01571">
    <property type="entry name" value="GCV_T"/>
    <property type="match status" value="1"/>
</dbReference>
<feature type="domain" description="FAD dependent oxidoreductase central" evidence="6">
    <location>
        <begin position="370"/>
        <end position="423"/>
    </location>
</feature>
<dbReference type="InterPro" id="IPR006222">
    <property type="entry name" value="GCVT_N"/>
</dbReference>
<dbReference type="InterPro" id="IPR029043">
    <property type="entry name" value="GcvT/YgfZ_C"/>
</dbReference>
<dbReference type="RefSeq" id="WP_068346573.1">
    <property type="nucleotide sequence ID" value="NZ_LQBQ01000012.1"/>
</dbReference>
<dbReference type="InterPro" id="IPR032503">
    <property type="entry name" value="FAO_M"/>
</dbReference>
<evidence type="ECO:0000256" key="1">
    <source>
        <dbReference type="ARBA" id="ARBA00008609"/>
    </source>
</evidence>
<dbReference type="Pfam" id="PF08669">
    <property type="entry name" value="GCV_T_C"/>
    <property type="match status" value="1"/>
</dbReference>
<evidence type="ECO:0000313" key="8">
    <source>
        <dbReference type="Proteomes" id="UP000053791"/>
    </source>
</evidence>
<feature type="domain" description="Aminomethyltransferase C-terminal" evidence="5">
    <location>
        <begin position="718"/>
        <end position="797"/>
    </location>
</feature>
<feature type="domain" description="FAD dependent oxidoreductase" evidence="3">
    <location>
        <begin position="7"/>
        <end position="367"/>
    </location>
</feature>
<protein>
    <submittedName>
        <fullName evidence="7">Glycine cleavage system protein T</fullName>
    </submittedName>
</protein>
<keyword evidence="2" id="KW-0560">Oxidoreductase</keyword>
<evidence type="ECO:0000259" key="6">
    <source>
        <dbReference type="Pfam" id="PF16350"/>
    </source>
</evidence>
<dbReference type="InterPro" id="IPR013977">
    <property type="entry name" value="GcvT_C"/>
</dbReference>
<dbReference type="AlphaFoldDB" id="A0A0X3TZ82"/>
<name>A0A0X3TZ82_9RHOB</name>
<evidence type="ECO:0000313" key="7">
    <source>
        <dbReference type="EMBL" id="KUJ80874.1"/>
    </source>
</evidence>
<comment type="similarity">
    <text evidence="1">Belongs to the GcvT family.</text>
</comment>
<gene>
    <name evidence="7" type="ORF">AVO45_07560</name>
</gene>
<dbReference type="InterPro" id="IPR028896">
    <property type="entry name" value="GcvT/YgfZ/DmdA"/>
</dbReference>
<dbReference type="SUPFAM" id="SSF51905">
    <property type="entry name" value="FAD/NAD(P)-binding domain"/>
    <property type="match status" value="1"/>
</dbReference>
<evidence type="ECO:0000259" key="5">
    <source>
        <dbReference type="Pfam" id="PF08669"/>
    </source>
</evidence>
<evidence type="ECO:0000259" key="3">
    <source>
        <dbReference type="Pfam" id="PF01266"/>
    </source>
</evidence>
<dbReference type="PANTHER" id="PTHR43757">
    <property type="entry name" value="AMINOMETHYLTRANSFERASE"/>
    <property type="match status" value="1"/>
</dbReference>
<dbReference type="InterPro" id="IPR027266">
    <property type="entry name" value="TrmE/GcvT-like"/>
</dbReference>
<dbReference type="SUPFAM" id="SSF103025">
    <property type="entry name" value="Folate-binding domain"/>
    <property type="match status" value="1"/>
</dbReference>